<keyword evidence="7 17" id="KW-0067">ATP-binding</keyword>
<dbReference type="Proteomes" id="UP000481327">
    <property type="component" value="Unassembled WGS sequence"/>
</dbReference>
<comment type="catalytic activity">
    <reaction evidence="15 17 19">
        <text>(6S)-NADHX + ADP = AMP + phosphate + NADH + H(+)</text>
        <dbReference type="Rhea" id="RHEA:32223"/>
        <dbReference type="ChEBI" id="CHEBI:15378"/>
        <dbReference type="ChEBI" id="CHEBI:43474"/>
        <dbReference type="ChEBI" id="CHEBI:57945"/>
        <dbReference type="ChEBI" id="CHEBI:64074"/>
        <dbReference type="ChEBI" id="CHEBI:456215"/>
        <dbReference type="ChEBI" id="CHEBI:456216"/>
        <dbReference type="EC" id="4.2.1.136"/>
    </reaction>
</comment>
<gene>
    <name evidence="18" type="primary">nnrE</name>
    <name evidence="17" type="synonym">nnrD</name>
    <name evidence="22" type="ORF">F3168_01860</name>
</gene>
<dbReference type="Gene3D" id="3.40.1190.20">
    <property type="match status" value="1"/>
</dbReference>
<dbReference type="AlphaFoldDB" id="A0A7C9GT87"/>
<evidence type="ECO:0000256" key="18">
    <source>
        <dbReference type="HAMAP-Rule" id="MF_01966"/>
    </source>
</evidence>
<dbReference type="GO" id="GO:0046872">
    <property type="term" value="F:metal ion binding"/>
    <property type="evidence" value="ECO:0007669"/>
    <property type="project" value="UniProtKB-UniRule"/>
</dbReference>
<evidence type="ECO:0000256" key="13">
    <source>
        <dbReference type="ARBA" id="ARBA00023268"/>
    </source>
</evidence>
<evidence type="ECO:0000259" key="20">
    <source>
        <dbReference type="PROSITE" id="PS51383"/>
    </source>
</evidence>
<comment type="subunit">
    <text evidence="17">Homotetramer.</text>
</comment>
<evidence type="ECO:0000256" key="16">
    <source>
        <dbReference type="ARBA" id="ARBA00049209"/>
    </source>
</evidence>
<evidence type="ECO:0000256" key="3">
    <source>
        <dbReference type="ARBA" id="ARBA00006001"/>
    </source>
</evidence>
<comment type="caution">
    <text evidence="22">The sequence shown here is derived from an EMBL/GenBank/DDBJ whole genome shotgun (WGS) entry which is preliminary data.</text>
</comment>
<evidence type="ECO:0000256" key="17">
    <source>
        <dbReference type="HAMAP-Rule" id="MF_01965"/>
    </source>
</evidence>
<evidence type="ECO:0000256" key="15">
    <source>
        <dbReference type="ARBA" id="ARBA00048238"/>
    </source>
</evidence>
<organism evidence="22 23">
    <name type="scientific">Sandarakinorhabdus fusca</name>
    <dbReference type="NCBI Taxonomy" id="1439888"/>
    <lineage>
        <taxon>Bacteria</taxon>
        <taxon>Pseudomonadati</taxon>
        <taxon>Pseudomonadota</taxon>
        <taxon>Alphaproteobacteria</taxon>
        <taxon>Sphingomonadales</taxon>
        <taxon>Sphingosinicellaceae</taxon>
        <taxon>Sandarakinorhabdus</taxon>
    </lineage>
</organism>
<name>A0A7C9GT87_9SPHN</name>
<feature type="binding site" evidence="17">
    <location>
        <position position="296"/>
    </location>
    <ligand>
        <name>(6S)-NADPHX</name>
        <dbReference type="ChEBI" id="CHEBI:64076"/>
    </ligand>
</feature>
<feature type="binding site" evidence="18">
    <location>
        <position position="63"/>
    </location>
    <ligand>
        <name>K(+)</name>
        <dbReference type="ChEBI" id="CHEBI:29103"/>
    </ligand>
</feature>
<keyword evidence="23" id="KW-1185">Reference proteome</keyword>
<dbReference type="GO" id="GO:0052855">
    <property type="term" value="F:ADP-dependent NAD(P)H-hydrate dehydratase activity"/>
    <property type="evidence" value="ECO:0007669"/>
    <property type="project" value="UniProtKB-UniRule"/>
</dbReference>
<dbReference type="PANTHER" id="PTHR12592">
    <property type="entry name" value="ATP-DEPENDENT (S)-NAD(P)H-HYDRATE DEHYDRATASE FAMILY MEMBER"/>
    <property type="match status" value="1"/>
</dbReference>
<dbReference type="GO" id="GO:0052856">
    <property type="term" value="F:NAD(P)HX epimerase activity"/>
    <property type="evidence" value="ECO:0007669"/>
    <property type="project" value="UniProtKB-UniRule"/>
</dbReference>
<reference evidence="22 23" key="1">
    <citation type="submission" date="2019-09" db="EMBL/GenBank/DDBJ databases">
        <title>Polymorphobacter sp. isolated from a lake in China.</title>
        <authorList>
            <person name="Liu Z."/>
        </authorList>
    </citation>
    <scope>NUCLEOTIDE SEQUENCE [LARGE SCALE GENOMIC DNA]</scope>
    <source>
        <strain evidence="22 23">D40P</strain>
    </source>
</reference>
<comment type="similarity">
    <text evidence="18">Belongs to the NnrE/AIBP family.</text>
</comment>
<dbReference type="PIRSF" id="PIRSF017184">
    <property type="entry name" value="Nnr"/>
    <property type="match status" value="1"/>
</dbReference>
<protein>
    <recommendedName>
        <fullName evidence="19">Bifunctional NAD(P)H-hydrate repair enzyme</fullName>
    </recommendedName>
    <alternativeName>
        <fullName evidence="19">Nicotinamide nucleotide repair protein</fullName>
    </alternativeName>
    <domain>
        <recommendedName>
            <fullName evidence="19">ADP-dependent (S)-NAD(P)H-hydrate dehydratase</fullName>
            <ecNumber evidence="19">4.2.1.136</ecNumber>
        </recommendedName>
        <alternativeName>
            <fullName evidence="19">ADP-dependent NAD(P)HX dehydratase</fullName>
        </alternativeName>
    </domain>
    <domain>
        <recommendedName>
            <fullName evidence="19">NAD(P)H-hydrate epimerase</fullName>
            <ecNumber evidence="19">5.1.99.6</ecNumber>
        </recommendedName>
    </domain>
</protein>
<dbReference type="InterPro" id="IPR017953">
    <property type="entry name" value="Carbohydrate_kinase_pred_CS"/>
</dbReference>
<dbReference type="InterPro" id="IPR029056">
    <property type="entry name" value="Ribokinase-like"/>
</dbReference>
<evidence type="ECO:0000256" key="11">
    <source>
        <dbReference type="ARBA" id="ARBA00023235"/>
    </source>
</evidence>
<feature type="binding site" evidence="18">
    <location>
        <position position="118"/>
    </location>
    <ligand>
        <name>K(+)</name>
        <dbReference type="ChEBI" id="CHEBI:29103"/>
    </ligand>
</feature>
<comment type="function">
    <text evidence="14 19">Bifunctional enzyme that catalyzes the epimerization of the S- and R-forms of NAD(P)HX and the dehydration of the S-form of NAD(P)HX at the expense of ADP, which is converted to AMP. This allows the repair of both epimers of NAD(P)HX, a damaged form of NAD(P)H that is a result of enzymatic or heat-dependent hydration.</text>
</comment>
<comment type="cofactor">
    <cofactor evidence="17">
        <name>Mg(2+)</name>
        <dbReference type="ChEBI" id="CHEBI:18420"/>
    </cofactor>
</comment>
<dbReference type="OrthoDB" id="9806925at2"/>
<feature type="binding site" evidence="18">
    <location>
        <position position="154"/>
    </location>
    <ligand>
        <name>K(+)</name>
        <dbReference type="ChEBI" id="CHEBI:29103"/>
    </ligand>
</feature>
<comment type="caution">
    <text evidence="18">Lacks conserved residue(s) required for the propagation of feature annotation.</text>
</comment>
<dbReference type="HAMAP" id="MF_01966">
    <property type="entry name" value="NADHX_epimerase"/>
    <property type="match status" value="1"/>
</dbReference>
<evidence type="ECO:0000256" key="4">
    <source>
        <dbReference type="ARBA" id="ARBA00009524"/>
    </source>
</evidence>
<keyword evidence="13" id="KW-0511">Multifunctional enzyme</keyword>
<keyword evidence="6 17" id="KW-0547">Nucleotide-binding</keyword>
<evidence type="ECO:0000259" key="21">
    <source>
        <dbReference type="PROSITE" id="PS51385"/>
    </source>
</evidence>
<dbReference type="PROSITE" id="PS51383">
    <property type="entry name" value="YJEF_C_3"/>
    <property type="match status" value="1"/>
</dbReference>
<evidence type="ECO:0000256" key="7">
    <source>
        <dbReference type="ARBA" id="ARBA00022840"/>
    </source>
</evidence>
<dbReference type="GO" id="GO:0005524">
    <property type="term" value="F:ATP binding"/>
    <property type="evidence" value="ECO:0007669"/>
    <property type="project" value="UniProtKB-UniRule"/>
</dbReference>
<dbReference type="PROSITE" id="PS51385">
    <property type="entry name" value="YJEF_N"/>
    <property type="match status" value="1"/>
</dbReference>
<comment type="catalytic activity">
    <reaction evidence="1 18 19">
        <text>(6R)-NADHX = (6S)-NADHX</text>
        <dbReference type="Rhea" id="RHEA:32215"/>
        <dbReference type="ChEBI" id="CHEBI:64074"/>
        <dbReference type="ChEBI" id="CHEBI:64075"/>
        <dbReference type="EC" id="5.1.99.6"/>
    </reaction>
</comment>
<dbReference type="EC" id="5.1.99.6" evidence="19"/>
<comment type="function">
    <text evidence="17">Catalyzes the dehydration of the S-form of NAD(P)HX at the expense of ADP, which is converted to AMP. Together with NAD(P)HX epimerase, which catalyzes the epimerization of the S- and R-forms, the enzyme allows the repair of both epimers of NAD(P)HX, a damaged form of NAD(P)H that is a result of enzymatic or heat-dependent hydration.</text>
</comment>
<evidence type="ECO:0000256" key="6">
    <source>
        <dbReference type="ARBA" id="ARBA00022741"/>
    </source>
</evidence>
<feature type="domain" description="YjeF N-terminal" evidence="21">
    <location>
        <begin position="16"/>
        <end position="208"/>
    </location>
</feature>
<dbReference type="CDD" id="cd01171">
    <property type="entry name" value="YXKO-related"/>
    <property type="match status" value="1"/>
</dbReference>
<evidence type="ECO:0000256" key="19">
    <source>
        <dbReference type="PIRNR" id="PIRNR017184"/>
    </source>
</evidence>
<comment type="similarity">
    <text evidence="17">Belongs to the NnrD/CARKD family.</text>
</comment>
<dbReference type="GO" id="GO:0046496">
    <property type="term" value="P:nicotinamide nucleotide metabolic process"/>
    <property type="evidence" value="ECO:0007669"/>
    <property type="project" value="UniProtKB-UniRule"/>
</dbReference>
<dbReference type="PANTHER" id="PTHR12592:SF0">
    <property type="entry name" value="ATP-DEPENDENT (S)-NAD(P)H-HYDRATE DEHYDRATASE"/>
    <property type="match status" value="1"/>
</dbReference>
<feature type="binding site" evidence="18">
    <location>
        <begin position="122"/>
        <end position="128"/>
    </location>
    <ligand>
        <name>(6S)-NADPHX</name>
        <dbReference type="ChEBI" id="CHEBI:64076"/>
    </ligand>
</feature>
<dbReference type="InterPro" id="IPR030677">
    <property type="entry name" value="Nnr"/>
</dbReference>
<dbReference type="RefSeq" id="WP_152576461.1">
    <property type="nucleotide sequence ID" value="NZ_JAATJI010000001.1"/>
</dbReference>
<feature type="binding site" evidence="17">
    <location>
        <position position="406"/>
    </location>
    <ligand>
        <name>AMP</name>
        <dbReference type="ChEBI" id="CHEBI:456215"/>
    </ligand>
</feature>
<dbReference type="EMBL" id="WIOL01000001">
    <property type="protein sequence ID" value="MQT16009.1"/>
    <property type="molecule type" value="Genomic_DNA"/>
</dbReference>
<feature type="binding site" evidence="18">
    <location>
        <position position="151"/>
    </location>
    <ligand>
        <name>(6S)-NADPHX</name>
        <dbReference type="ChEBI" id="CHEBI:64076"/>
    </ligand>
</feature>
<evidence type="ECO:0000256" key="2">
    <source>
        <dbReference type="ARBA" id="ARBA00000909"/>
    </source>
</evidence>
<dbReference type="Pfam" id="PF03853">
    <property type="entry name" value="YjeF_N"/>
    <property type="match status" value="1"/>
</dbReference>
<feature type="binding site" evidence="17">
    <location>
        <position position="407"/>
    </location>
    <ligand>
        <name>(6S)-NADPHX</name>
        <dbReference type="ChEBI" id="CHEBI:64076"/>
    </ligand>
</feature>
<keyword evidence="11 18" id="KW-0413">Isomerase</keyword>
<dbReference type="SUPFAM" id="SSF53613">
    <property type="entry name" value="Ribokinase-like"/>
    <property type="match status" value="1"/>
</dbReference>
<comment type="catalytic activity">
    <reaction evidence="16 17 19">
        <text>(6S)-NADPHX + ADP = AMP + phosphate + NADPH + H(+)</text>
        <dbReference type="Rhea" id="RHEA:32235"/>
        <dbReference type="ChEBI" id="CHEBI:15378"/>
        <dbReference type="ChEBI" id="CHEBI:43474"/>
        <dbReference type="ChEBI" id="CHEBI:57783"/>
        <dbReference type="ChEBI" id="CHEBI:64076"/>
        <dbReference type="ChEBI" id="CHEBI:456215"/>
        <dbReference type="ChEBI" id="CHEBI:456216"/>
        <dbReference type="EC" id="4.2.1.136"/>
    </reaction>
</comment>
<dbReference type="NCBIfam" id="TIGR00197">
    <property type="entry name" value="yjeF_nterm"/>
    <property type="match status" value="1"/>
</dbReference>
<feature type="domain" description="YjeF C-terminal" evidence="20">
    <location>
        <begin position="209"/>
        <end position="461"/>
    </location>
</feature>
<dbReference type="Pfam" id="PF01256">
    <property type="entry name" value="Carb_kinase"/>
    <property type="match status" value="1"/>
</dbReference>
<dbReference type="Gene3D" id="3.40.50.10260">
    <property type="entry name" value="YjeF N-terminal domain"/>
    <property type="match status" value="1"/>
</dbReference>
<sequence length="465" mass="45910">MLTIPPGRLLLTAAQMRGAETAAIGAGTTAETLMARAATAAARAIQAFAPGRPTLVLCGPGNNGGDGFGVALRLAAAGVAVRVAGWTPSTGPASAFAARWSRPVERLSNTAPAPLIVDALFGTGLARPLADDVQAALDRLRGAGATVVALDLPSGIDADTGAALGDPLAADMTVAFGFAKRGHGLGAGRRASGRVVIADIGLAAPAGCTRQVAPPKLKEMDDDVHKYARGGVLVIAGEQAGAARLTALAALRAGAGAVTLVGGRGVPADAIMACDDDAAFALLGSPKVRAVALGPGMAEGERGRDWLRRLLAATTPLVIDAGGLALLAGLGDRSVTAPLVVTPHAGEFARLFGAPGIDRVAAVAAAARQLRAVVVAKGRETIIAAPDGRVAINTHATPWLATAGSGDVLTGIVTALLAQGLAPFDAAQGAVWLHGDAGLRGGAGLIADDIPALLPAVLSALGAAS</sequence>
<evidence type="ECO:0000256" key="12">
    <source>
        <dbReference type="ARBA" id="ARBA00023239"/>
    </source>
</evidence>
<comment type="cofactor">
    <cofactor evidence="18 19">
        <name>K(+)</name>
        <dbReference type="ChEBI" id="CHEBI:29103"/>
    </cofactor>
    <text evidence="18 19">Binds 1 potassium ion per subunit.</text>
</comment>
<feature type="binding site" evidence="17">
    <location>
        <begin position="377"/>
        <end position="381"/>
    </location>
    <ligand>
        <name>AMP</name>
        <dbReference type="ChEBI" id="CHEBI:456215"/>
    </ligand>
</feature>
<keyword evidence="5 18" id="KW-0479">Metal-binding</keyword>
<dbReference type="PROSITE" id="PS01050">
    <property type="entry name" value="YJEF_C_2"/>
    <property type="match status" value="1"/>
</dbReference>
<proteinExistence type="inferred from homology"/>
<dbReference type="NCBIfam" id="TIGR00196">
    <property type="entry name" value="yjeF_cterm"/>
    <property type="match status" value="1"/>
</dbReference>
<keyword evidence="8 17" id="KW-0521">NADP</keyword>
<dbReference type="EC" id="4.2.1.136" evidence="19"/>
<dbReference type="InterPro" id="IPR004443">
    <property type="entry name" value="YjeF_N_dom"/>
</dbReference>
<keyword evidence="10 17" id="KW-0520">NAD</keyword>
<evidence type="ECO:0000256" key="1">
    <source>
        <dbReference type="ARBA" id="ARBA00000013"/>
    </source>
</evidence>
<keyword evidence="9 18" id="KW-0630">Potassium</keyword>
<evidence type="ECO:0000313" key="23">
    <source>
        <dbReference type="Proteomes" id="UP000481327"/>
    </source>
</evidence>
<comment type="catalytic activity">
    <reaction evidence="2 18 19">
        <text>(6R)-NADPHX = (6S)-NADPHX</text>
        <dbReference type="Rhea" id="RHEA:32227"/>
        <dbReference type="ChEBI" id="CHEBI:64076"/>
        <dbReference type="ChEBI" id="CHEBI:64077"/>
        <dbReference type="EC" id="5.1.99.6"/>
    </reaction>
</comment>
<feature type="binding site" evidence="17">
    <location>
        <position position="344"/>
    </location>
    <ligand>
        <name>(6S)-NADPHX</name>
        <dbReference type="ChEBI" id="CHEBI:64076"/>
    </ligand>
</feature>
<dbReference type="GO" id="GO:0110051">
    <property type="term" value="P:metabolite repair"/>
    <property type="evidence" value="ECO:0007669"/>
    <property type="project" value="TreeGrafter"/>
</dbReference>
<dbReference type="InterPro" id="IPR000631">
    <property type="entry name" value="CARKD"/>
</dbReference>
<keyword evidence="12 17" id="KW-0456">Lyase</keyword>
<comment type="similarity">
    <text evidence="3 19">In the N-terminal section; belongs to the NnrE/AIBP family.</text>
</comment>
<accession>A0A7C9GT87</accession>
<dbReference type="InterPro" id="IPR036652">
    <property type="entry name" value="YjeF_N_dom_sf"/>
</dbReference>
<comment type="function">
    <text evidence="18">Catalyzes the epimerization of the S- and R-forms of NAD(P)HX, a damaged form of NAD(P)H that is a result of enzymatic or heat-dependent hydration. This is a prerequisite for the S-specific NAD(P)H-hydrate dehydratase to allow the repair of both epimers of NAD(P)HX.</text>
</comment>
<evidence type="ECO:0000256" key="10">
    <source>
        <dbReference type="ARBA" id="ARBA00023027"/>
    </source>
</evidence>
<evidence type="ECO:0000313" key="22">
    <source>
        <dbReference type="EMBL" id="MQT16009.1"/>
    </source>
</evidence>
<evidence type="ECO:0000256" key="9">
    <source>
        <dbReference type="ARBA" id="ARBA00022958"/>
    </source>
</evidence>
<comment type="similarity">
    <text evidence="4 19">In the C-terminal section; belongs to the NnrD/CARKD family.</text>
</comment>
<feature type="binding site" evidence="17">
    <location>
        <position position="242"/>
    </location>
    <ligand>
        <name>(6S)-NADPHX</name>
        <dbReference type="ChEBI" id="CHEBI:64076"/>
    </ligand>
</feature>
<dbReference type="SUPFAM" id="SSF64153">
    <property type="entry name" value="YjeF N-terminal domain-like"/>
    <property type="match status" value="1"/>
</dbReference>
<evidence type="ECO:0000256" key="5">
    <source>
        <dbReference type="ARBA" id="ARBA00022723"/>
    </source>
</evidence>
<feature type="binding site" evidence="18">
    <location>
        <begin position="62"/>
        <end position="66"/>
    </location>
    <ligand>
        <name>(6S)-NADPHX</name>
        <dbReference type="ChEBI" id="CHEBI:64076"/>
    </ligand>
</feature>
<dbReference type="HAMAP" id="MF_01965">
    <property type="entry name" value="NADHX_dehydratase"/>
    <property type="match status" value="1"/>
</dbReference>
<evidence type="ECO:0000256" key="14">
    <source>
        <dbReference type="ARBA" id="ARBA00025153"/>
    </source>
</evidence>
<evidence type="ECO:0000256" key="8">
    <source>
        <dbReference type="ARBA" id="ARBA00022857"/>
    </source>
</evidence>